<feature type="domain" description="Mur ligase central" evidence="1">
    <location>
        <begin position="87"/>
        <end position="174"/>
    </location>
</feature>
<dbReference type="GO" id="GO:0016881">
    <property type="term" value="F:acid-amino acid ligase activity"/>
    <property type="evidence" value="ECO:0007669"/>
    <property type="project" value="InterPro"/>
</dbReference>
<dbReference type="InterPro" id="IPR036565">
    <property type="entry name" value="Mur-like_cat_sf"/>
</dbReference>
<reference evidence="2 3" key="1">
    <citation type="journal article" date="2016" name="Nat. Commun.">
        <title>Thousands of microbial genomes shed light on interconnected biogeochemical processes in an aquifer system.</title>
        <authorList>
            <person name="Anantharaman K."/>
            <person name="Brown C.T."/>
            <person name="Hug L.A."/>
            <person name="Sharon I."/>
            <person name="Castelle C.J."/>
            <person name="Probst A.J."/>
            <person name="Thomas B.C."/>
            <person name="Singh A."/>
            <person name="Wilkins M.J."/>
            <person name="Karaoz U."/>
            <person name="Brodie E.L."/>
            <person name="Williams K.H."/>
            <person name="Hubbard S.S."/>
            <person name="Banfield J.F."/>
        </authorList>
    </citation>
    <scope>NUCLEOTIDE SEQUENCE [LARGE SCALE GENOMIC DNA]</scope>
</reference>
<evidence type="ECO:0000313" key="2">
    <source>
        <dbReference type="EMBL" id="OHA68068.1"/>
    </source>
</evidence>
<comment type="caution">
    <text evidence="2">The sequence shown here is derived from an EMBL/GenBank/DDBJ whole genome shotgun (WGS) entry which is preliminary data.</text>
</comment>
<dbReference type="Proteomes" id="UP000179258">
    <property type="component" value="Unassembled WGS sequence"/>
</dbReference>
<organism evidence="2 3">
    <name type="scientific">Candidatus Wildermuthbacteria bacterium RIFCSPHIGHO2_02_FULL_47_17</name>
    <dbReference type="NCBI Taxonomy" id="1802452"/>
    <lineage>
        <taxon>Bacteria</taxon>
        <taxon>Candidatus Wildermuthiibacteriota</taxon>
    </lineage>
</organism>
<dbReference type="GO" id="GO:0005524">
    <property type="term" value="F:ATP binding"/>
    <property type="evidence" value="ECO:0007669"/>
    <property type="project" value="InterPro"/>
</dbReference>
<evidence type="ECO:0000313" key="3">
    <source>
        <dbReference type="Proteomes" id="UP000179258"/>
    </source>
</evidence>
<dbReference type="SUPFAM" id="SSF53623">
    <property type="entry name" value="MurD-like peptide ligases, catalytic domain"/>
    <property type="match status" value="1"/>
</dbReference>
<dbReference type="AlphaFoldDB" id="A0A1G2R695"/>
<dbReference type="Gene3D" id="3.40.1190.10">
    <property type="entry name" value="Mur-like, catalytic domain"/>
    <property type="match status" value="1"/>
</dbReference>
<proteinExistence type="predicted"/>
<sequence length="199" mass="21569">MLQLAEKIIFWMRKPAIVVVTGRDRSVAAAAISRALEHGLSGTKIINSGLENDFEFSSAAFFLKHSSLPVFVVTSGDDEKTGPKLVQLAENMPSCGRLVLNFDDAALRQLAKRTKAPSSTFGFQEGADFRATDIFVTETETNFKINYEGKIVPFWLKNVFGNEHIYAALAAAAVGSSKGLNLVAISQAFINNKEAVLPG</sequence>
<evidence type="ECO:0000259" key="1">
    <source>
        <dbReference type="Pfam" id="PF08245"/>
    </source>
</evidence>
<protein>
    <recommendedName>
        <fullName evidence="1">Mur ligase central domain-containing protein</fullName>
    </recommendedName>
</protein>
<gene>
    <name evidence="2" type="ORF">A3D59_04245</name>
</gene>
<dbReference type="InterPro" id="IPR013221">
    <property type="entry name" value="Mur_ligase_cen"/>
</dbReference>
<accession>A0A1G2R695</accession>
<dbReference type="EMBL" id="MHTX01000023">
    <property type="protein sequence ID" value="OHA68068.1"/>
    <property type="molecule type" value="Genomic_DNA"/>
</dbReference>
<dbReference type="Pfam" id="PF08245">
    <property type="entry name" value="Mur_ligase_M"/>
    <property type="match status" value="1"/>
</dbReference>
<name>A0A1G2R695_9BACT</name>